<evidence type="ECO:0008006" key="3">
    <source>
        <dbReference type="Google" id="ProtNLM"/>
    </source>
</evidence>
<keyword evidence="2" id="KW-1185">Reference proteome</keyword>
<accession>A0ABV6YT02</accession>
<proteinExistence type="predicted"/>
<dbReference type="PANTHER" id="PTHR12631">
    <property type="entry name" value="ALPHA-L-IDURONIDASE"/>
    <property type="match status" value="1"/>
</dbReference>
<comment type="caution">
    <text evidence="1">The sequence shown here is derived from an EMBL/GenBank/DDBJ whole genome shotgun (WGS) entry which is preliminary data.</text>
</comment>
<gene>
    <name evidence="1" type="ORF">ACFL27_03355</name>
</gene>
<evidence type="ECO:0000313" key="1">
    <source>
        <dbReference type="EMBL" id="MFC1849226.1"/>
    </source>
</evidence>
<organism evidence="1 2">
    <name type="scientific">candidate division CSSED10-310 bacterium</name>
    <dbReference type="NCBI Taxonomy" id="2855610"/>
    <lineage>
        <taxon>Bacteria</taxon>
        <taxon>Bacteria division CSSED10-310</taxon>
    </lineage>
</organism>
<dbReference type="Proteomes" id="UP001594351">
    <property type="component" value="Unassembled WGS sequence"/>
</dbReference>
<evidence type="ECO:0000313" key="2">
    <source>
        <dbReference type="Proteomes" id="UP001594351"/>
    </source>
</evidence>
<protein>
    <recommendedName>
        <fullName evidence="3">Glycoside hydrolase family 42 N-terminal domain-containing protein</fullName>
    </recommendedName>
</protein>
<dbReference type="InterPro" id="IPR051923">
    <property type="entry name" value="Glycosyl_Hydrolase_39"/>
</dbReference>
<sequence>MPRIIISFSLFCVLVFLAPLTNAVEIGVSLYHDFANIQEKELLLERLVDAKIGWVKIELRMDLCEPEKGVFEWPEEEINALAEQDIEIFASISYAPTWANGGRSKEYPCVNPGDWYNFVKAAVEKFDAQIDHWGIWNEPGSQRFFKCDSNNYVQYYVDNVLLQAAQAIKEAPGINFVVAPQTNYEYWGEVNPVGNNGVEFLKQVFQRLEDQGKLDMVDIIAHHIFKIYEESGWANFRRYMYQNGIISLIQYYKKLFWVGDLGWSVPPEVQSERAKWFTDAFDELSSGLLVNRCFVYMFNDNQYVGDYYGMTYDGEPYKPKKHYYTIRDYLQPQRRHLTYHFEQSDFFHIIGQRNSVGWEARTSYDDEGWMAFGPYTTKVKAGYREAIFTMMIDNNTINNDLVALLEIGNPDYSLPIAQPGKVIASKLIYREDFPIAGELVDIVVPFYHHGGDDRLEFRVYWFDKAYLLIDKVVIPALWDGELVFQ</sequence>
<dbReference type="InterPro" id="IPR017853">
    <property type="entry name" value="GH"/>
</dbReference>
<dbReference type="PANTHER" id="PTHR12631:SF10">
    <property type="entry name" value="BETA-XYLOSIDASE-LIKE PROTEIN-RELATED"/>
    <property type="match status" value="1"/>
</dbReference>
<name>A0ABV6YT02_UNCC1</name>
<dbReference type="Gene3D" id="3.20.20.80">
    <property type="entry name" value="Glycosidases"/>
    <property type="match status" value="1"/>
</dbReference>
<dbReference type="SUPFAM" id="SSF51445">
    <property type="entry name" value="(Trans)glycosidases"/>
    <property type="match status" value="1"/>
</dbReference>
<reference evidence="1 2" key="1">
    <citation type="submission" date="2024-09" db="EMBL/GenBank/DDBJ databases">
        <title>Laminarin stimulates single cell rates of sulfate reduction while oxygen inhibits transcriptomic activity in coastal marine sediment.</title>
        <authorList>
            <person name="Lindsay M."/>
            <person name="Orcutt B."/>
            <person name="Emerson D."/>
            <person name="Stepanauskas R."/>
            <person name="D'Angelo T."/>
        </authorList>
    </citation>
    <scope>NUCLEOTIDE SEQUENCE [LARGE SCALE GENOMIC DNA]</scope>
    <source>
        <strain evidence="1">SAG AM-311-K15</strain>
    </source>
</reference>
<dbReference type="EMBL" id="JBHPBY010000027">
    <property type="protein sequence ID" value="MFC1849226.1"/>
    <property type="molecule type" value="Genomic_DNA"/>
</dbReference>